<evidence type="ECO:0000313" key="7">
    <source>
        <dbReference type="Proteomes" id="UP000066480"/>
    </source>
</evidence>
<dbReference type="PANTHER" id="PTHR30346">
    <property type="entry name" value="TRANSCRIPTIONAL DUAL REGULATOR HCAR-RELATED"/>
    <property type="match status" value="1"/>
</dbReference>
<evidence type="ECO:0000259" key="5">
    <source>
        <dbReference type="PROSITE" id="PS50931"/>
    </source>
</evidence>
<dbReference type="Proteomes" id="UP000066480">
    <property type="component" value="Chromosome"/>
</dbReference>
<evidence type="ECO:0000256" key="1">
    <source>
        <dbReference type="ARBA" id="ARBA00009437"/>
    </source>
</evidence>
<keyword evidence="4" id="KW-0804">Transcription</keyword>
<name>A0A0K1JKB0_9MICO</name>
<dbReference type="FunFam" id="1.10.10.10:FF:000001">
    <property type="entry name" value="LysR family transcriptional regulator"/>
    <property type="match status" value="1"/>
</dbReference>
<dbReference type="InterPro" id="IPR036390">
    <property type="entry name" value="WH_DNA-bd_sf"/>
</dbReference>
<accession>A0A0K1JKB0</accession>
<dbReference type="SUPFAM" id="SSF46785">
    <property type="entry name" value="Winged helix' DNA-binding domain"/>
    <property type="match status" value="1"/>
</dbReference>
<dbReference type="SUPFAM" id="SSF53850">
    <property type="entry name" value="Periplasmic binding protein-like II"/>
    <property type="match status" value="1"/>
</dbReference>
<dbReference type="GO" id="GO:0003677">
    <property type="term" value="F:DNA binding"/>
    <property type="evidence" value="ECO:0007669"/>
    <property type="project" value="UniProtKB-KW"/>
</dbReference>
<dbReference type="PROSITE" id="PS50931">
    <property type="entry name" value="HTH_LYSR"/>
    <property type="match status" value="1"/>
</dbReference>
<comment type="similarity">
    <text evidence="1">Belongs to the LysR transcriptional regulatory family.</text>
</comment>
<protein>
    <recommendedName>
        <fullName evidence="5">HTH lysR-type domain-containing protein</fullName>
    </recommendedName>
</protein>
<dbReference type="PATRIC" id="fig|571913.6.peg.3444"/>
<evidence type="ECO:0000256" key="4">
    <source>
        <dbReference type="ARBA" id="ARBA00023163"/>
    </source>
</evidence>
<dbReference type="GO" id="GO:0003700">
    <property type="term" value="F:DNA-binding transcription factor activity"/>
    <property type="evidence" value="ECO:0007669"/>
    <property type="project" value="InterPro"/>
</dbReference>
<dbReference type="STRING" id="571913.VV02_16980"/>
<dbReference type="InterPro" id="IPR005119">
    <property type="entry name" value="LysR_subst-bd"/>
</dbReference>
<proteinExistence type="inferred from homology"/>
<feature type="domain" description="HTH lysR-type" evidence="5">
    <location>
        <begin position="1"/>
        <end position="58"/>
    </location>
</feature>
<dbReference type="Pfam" id="PF03466">
    <property type="entry name" value="LysR_substrate"/>
    <property type="match status" value="1"/>
</dbReference>
<keyword evidence="2" id="KW-0805">Transcription regulation</keyword>
<evidence type="ECO:0000313" key="6">
    <source>
        <dbReference type="EMBL" id="AKU17152.1"/>
    </source>
</evidence>
<dbReference type="PRINTS" id="PR00039">
    <property type="entry name" value="HTHLYSR"/>
</dbReference>
<dbReference type="RefSeq" id="WP_052593330.1">
    <property type="nucleotide sequence ID" value="NZ_CP011112.1"/>
</dbReference>
<dbReference type="Gene3D" id="1.10.10.10">
    <property type="entry name" value="Winged helix-like DNA-binding domain superfamily/Winged helix DNA-binding domain"/>
    <property type="match status" value="1"/>
</dbReference>
<dbReference type="CDD" id="cd08414">
    <property type="entry name" value="PBP2_LTTR_aromatics_like"/>
    <property type="match status" value="1"/>
</dbReference>
<dbReference type="GO" id="GO:0032993">
    <property type="term" value="C:protein-DNA complex"/>
    <property type="evidence" value="ECO:0007669"/>
    <property type="project" value="TreeGrafter"/>
</dbReference>
<dbReference type="InterPro" id="IPR000847">
    <property type="entry name" value="LysR_HTH_N"/>
</dbReference>
<dbReference type="Pfam" id="PF00126">
    <property type="entry name" value="HTH_1"/>
    <property type="match status" value="1"/>
</dbReference>
<organism evidence="6 7">
    <name type="scientific">Luteipulveratus mongoliensis</name>
    <dbReference type="NCBI Taxonomy" id="571913"/>
    <lineage>
        <taxon>Bacteria</taxon>
        <taxon>Bacillati</taxon>
        <taxon>Actinomycetota</taxon>
        <taxon>Actinomycetes</taxon>
        <taxon>Micrococcales</taxon>
        <taxon>Dermacoccaceae</taxon>
        <taxon>Luteipulveratus</taxon>
    </lineage>
</organism>
<dbReference type="OrthoDB" id="3636008at2"/>
<dbReference type="Gene3D" id="3.40.190.10">
    <property type="entry name" value="Periplasmic binding protein-like II"/>
    <property type="match status" value="2"/>
</dbReference>
<reference evidence="6 7" key="1">
    <citation type="submission" date="2015-03" db="EMBL/GenBank/DDBJ databases">
        <title>Luteipulveratus halotolerans sp. nov., a novel actinobacterium (Dermacoccaceae) from Sarawak, Malaysia.</title>
        <authorList>
            <person name="Juboi H."/>
            <person name="Basik A."/>
            <person name="Shamsul S.S."/>
            <person name="Arnold P."/>
            <person name="Schmitt E.K."/>
            <person name="Sanglier J.-J."/>
            <person name="Yeo T."/>
        </authorList>
    </citation>
    <scope>NUCLEOTIDE SEQUENCE [LARGE SCALE GENOMIC DNA]</scope>
    <source>
        <strain evidence="6 7">MN07-A0370</strain>
    </source>
</reference>
<dbReference type="EMBL" id="CP011112">
    <property type="protein sequence ID" value="AKU17152.1"/>
    <property type="molecule type" value="Genomic_DNA"/>
</dbReference>
<evidence type="ECO:0000256" key="2">
    <source>
        <dbReference type="ARBA" id="ARBA00023015"/>
    </source>
</evidence>
<keyword evidence="3" id="KW-0238">DNA-binding</keyword>
<sequence>MELRQLEYVVAVAEHLHFGRAAESLHIGQPAVSQQIRRLERELGAELFDRSARTVRLTETGQRFLPEARAVLAAVSRATAVVASRDGRPVPLRLGTSSGLGGRLDSILSELESQSSPVVVDLVSTSTRARLERVRSGQLDAALVRGLDRERQPDLDVESVWNDSLLAALPADHVTANLPEPVALADLASLPLRLVDRRHNPALVDLVLTACGASGFEPVRLPPSGHLTDTLAAIGAGSPSWTVVYAAHARLLRVPRVVFREVDPPLALPTSVVTRSGTPSGPVAALLRACHAAAQLDHQT</sequence>
<dbReference type="AlphaFoldDB" id="A0A0K1JKB0"/>
<gene>
    <name evidence="6" type="ORF">VV02_16980</name>
</gene>
<evidence type="ECO:0000256" key="3">
    <source>
        <dbReference type="ARBA" id="ARBA00023125"/>
    </source>
</evidence>
<dbReference type="PANTHER" id="PTHR30346:SF28">
    <property type="entry name" value="HTH-TYPE TRANSCRIPTIONAL REGULATOR CYNR"/>
    <property type="match status" value="1"/>
</dbReference>
<dbReference type="InterPro" id="IPR036388">
    <property type="entry name" value="WH-like_DNA-bd_sf"/>
</dbReference>
<keyword evidence="7" id="KW-1185">Reference proteome</keyword>
<dbReference type="KEGG" id="lmoi:VV02_16980"/>